<accession>A0A512IA67</accession>
<keyword evidence="2" id="KW-1185">Reference proteome</keyword>
<evidence type="ECO:0000313" key="1">
    <source>
        <dbReference type="EMBL" id="GEO94593.1"/>
    </source>
</evidence>
<evidence type="ECO:0000313" key="2">
    <source>
        <dbReference type="Proteomes" id="UP000321103"/>
    </source>
</evidence>
<organism evidence="1 2">
    <name type="scientific">Kocuria turfanensis</name>
    <dbReference type="NCBI Taxonomy" id="388357"/>
    <lineage>
        <taxon>Bacteria</taxon>
        <taxon>Bacillati</taxon>
        <taxon>Actinomycetota</taxon>
        <taxon>Actinomycetes</taxon>
        <taxon>Micrococcales</taxon>
        <taxon>Micrococcaceae</taxon>
        <taxon>Kocuria</taxon>
    </lineage>
</organism>
<name>A0A512IA67_9MICC</name>
<proteinExistence type="predicted"/>
<comment type="caution">
    <text evidence="1">The sequence shown here is derived from an EMBL/GenBank/DDBJ whole genome shotgun (WGS) entry which is preliminary data.</text>
</comment>
<dbReference type="AlphaFoldDB" id="A0A512IA67"/>
<sequence>MTEWEFNHHTVSDEDTLYRRIPKKPDFRTWDPLTGRYTPNPAAFRREAQEGMSTHLDSVLQGRSRLPITLYDPDRYGSVGFHVATPRQANAGVLLADDPYEKDEDLRCSHAEVRPPQPEKNRKHWKTVANEIAMACWWVQDPA</sequence>
<dbReference type="RefSeq" id="WP_147017390.1">
    <property type="nucleotide sequence ID" value="NZ_BJZS01000021.1"/>
</dbReference>
<dbReference type="EMBL" id="BJZS01000021">
    <property type="protein sequence ID" value="GEO94593.1"/>
    <property type="molecule type" value="Genomic_DNA"/>
</dbReference>
<gene>
    <name evidence="1" type="ORF">KTU01_07160</name>
</gene>
<dbReference type="Proteomes" id="UP000321103">
    <property type="component" value="Unassembled WGS sequence"/>
</dbReference>
<reference evidence="1 2" key="1">
    <citation type="submission" date="2019-07" db="EMBL/GenBank/DDBJ databases">
        <title>Whole genome shotgun sequence of Kocuria turfanensis NBRC 107627.</title>
        <authorList>
            <person name="Hosoyama A."/>
            <person name="Uohara A."/>
            <person name="Ohji S."/>
            <person name="Ichikawa N."/>
        </authorList>
    </citation>
    <scope>NUCLEOTIDE SEQUENCE [LARGE SCALE GENOMIC DNA]</scope>
    <source>
        <strain evidence="1 2">NBRC 107627</strain>
    </source>
</reference>
<protein>
    <submittedName>
        <fullName evidence="1">Uncharacterized protein</fullName>
    </submittedName>
</protein>